<dbReference type="PANTHER" id="PTHR40044:SF1">
    <property type="entry name" value="INTEGRAL MEMBRANE PROTEIN"/>
    <property type="match status" value="1"/>
</dbReference>
<dbReference type="Proteomes" id="UP001220478">
    <property type="component" value="Chromosome"/>
</dbReference>
<protein>
    <submittedName>
        <fullName evidence="2">QueT transporter family protein</fullName>
    </submittedName>
</protein>
<keyword evidence="1" id="KW-0472">Membrane</keyword>
<keyword evidence="1" id="KW-0812">Transmembrane</keyword>
<evidence type="ECO:0000313" key="3">
    <source>
        <dbReference type="Proteomes" id="UP001220478"/>
    </source>
</evidence>
<feature type="transmembrane region" description="Helical" evidence="1">
    <location>
        <begin position="12"/>
        <end position="37"/>
    </location>
</feature>
<name>A0ABY8C847_9FIRM</name>
<reference evidence="2 3" key="1">
    <citation type="submission" date="2023-02" db="EMBL/GenBank/DDBJ databases">
        <title>Novel Oscillospiraceae bacterial genomes.</title>
        <authorList>
            <person name="Srinivasan S."/>
            <person name="Austin M.N."/>
            <person name="Fiedler T.L."/>
            <person name="Strenk S.M."/>
            <person name="Agnew K.J."/>
            <person name="Nagana Gowda G.A."/>
            <person name="Raftery D."/>
            <person name="Beamer M.A."/>
            <person name="Achilles S.L."/>
            <person name="Wiesenfeld H.C."/>
            <person name="Fredricks D.N."/>
            <person name="Hillier S.L."/>
        </authorList>
    </citation>
    <scope>NUCLEOTIDE SEQUENCE [LARGE SCALE GENOMIC DNA]</scope>
    <source>
        <strain evidence="2 3">CHIC02 1186E3-8</strain>
    </source>
</reference>
<accession>A0ABY8C847</accession>
<proteinExistence type="predicted"/>
<feature type="transmembrane region" description="Helical" evidence="1">
    <location>
        <begin position="79"/>
        <end position="98"/>
    </location>
</feature>
<evidence type="ECO:0000256" key="1">
    <source>
        <dbReference type="SAM" id="Phobius"/>
    </source>
</evidence>
<feature type="transmembrane region" description="Helical" evidence="1">
    <location>
        <begin position="150"/>
        <end position="173"/>
    </location>
</feature>
<dbReference type="Pfam" id="PF06177">
    <property type="entry name" value="QueT"/>
    <property type="match status" value="2"/>
</dbReference>
<organism evidence="2 3">
    <name type="scientific">Amygdalobacter indicium</name>
    <dbReference type="NCBI Taxonomy" id="3029272"/>
    <lineage>
        <taxon>Bacteria</taxon>
        <taxon>Bacillati</taxon>
        <taxon>Bacillota</taxon>
        <taxon>Clostridia</taxon>
        <taxon>Eubacteriales</taxon>
        <taxon>Oscillospiraceae</taxon>
        <taxon>Amygdalobacter</taxon>
    </lineage>
</organism>
<keyword evidence="1" id="KW-1133">Transmembrane helix</keyword>
<dbReference type="EMBL" id="CP118868">
    <property type="protein sequence ID" value="WEG35015.1"/>
    <property type="molecule type" value="Genomic_DNA"/>
</dbReference>
<feature type="transmembrane region" description="Helical" evidence="1">
    <location>
        <begin position="49"/>
        <end position="67"/>
    </location>
</feature>
<feature type="transmembrane region" description="Helical" evidence="1">
    <location>
        <begin position="104"/>
        <end position="122"/>
    </location>
</feature>
<dbReference type="InterPro" id="IPR010387">
    <property type="entry name" value="QueT"/>
</dbReference>
<dbReference type="RefSeq" id="WP_315570267.1">
    <property type="nucleotide sequence ID" value="NZ_CP118866.1"/>
</dbReference>
<evidence type="ECO:0000313" key="2">
    <source>
        <dbReference type="EMBL" id="WEG35015.1"/>
    </source>
</evidence>
<feature type="transmembrane region" description="Helical" evidence="1">
    <location>
        <begin position="185"/>
        <end position="211"/>
    </location>
</feature>
<keyword evidence="3" id="KW-1185">Reference proteome</keyword>
<gene>
    <name evidence="2" type="ORF">PYS61_03450</name>
</gene>
<dbReference type="PANTHER" id="PTHR40044">
    <property type="entry name" value="INTEGRAL MEMBRANE PROTEIN-RELATED"/>
    <property type="match status" value="1"/>
</dbReference>
<sequence>MMQAKHSSAGRLTLPVIVVAAVLAAVYAVVTVMSYPVAFGIWQFRLSEAMMLLIPLGVINLQSPLFADKEKLHIRPNNLGFAAAVGVTLGCFLANYFNPGNLGPVDYLGGTCATAVSAYITYKISGNNKALNLYRTGRITLKQLWLQPSFYLLPLPSVVLNGAIVGVYLPFLFTPAEEMGLSLMLTNIAVFSVCEAVVVYVLGLALLSLMLPQENRYQRI</sequence>